<reference evidence="2" key="1">
    <citation type="submission" date="2016-06" db="EMBL/GenBank/DDBJ databases">
        <authorList>
            <person name="Varghese N."/>
            <person name="Submissions Spin"/>
        </authorList>
    </citation>
    <scope>NUCLEOTIDE SEQUENCE [LARGE SCALE GENOMIC DNA]</scope>
    <source>
        <strain evidence="2">DSM 45794</strain>
    </source>
</reference>
<sequence length="44" mass="4692">MTDTMRAAGALIVLVLICLALWAVLIGGFRLVWAFLLFLIGASA</sequence>
<dbReference type="EMBL" id="FLRH01000003">
    <property type="protein sequence ID" value="SBT63955.1"/>
    <property type="molecule type" value="Genomic_DNA"/>
</dbReference>
<proteinExistence type="predicted"/>
<gene>
    <name evidence="1" type="ORF">GA0070622_0923</name>
</gene>
<evidence type="ECO:0000313" key="1">
    <source>
        <dbReference type="EMBL" id="SBT63955.1"/>
    </source>
</evidence>
<keyword evidence="2" id="KW-1185">Reference proteome</keyword>
<protein>
    <submittedName>
        <fullName evidence="1">Uncharacterized protein</fullName>
    </submittedName>
</protein>
<evidence type="ECO:0000313" key="2">
    <source>
        <dbReference type="Proteomes" id="UP000199558"/>
    </source>
</evidence>
<organism evidence="1 2">
    <name type="scientific">Micromonospora sediminicola</name>
    <dbReference type="NCBI Taxonomy" id="946078"/>
    <lineage>
        <taxon>Bacteria</taxon>
        <taxon>Bacillati</taxon>
        <taxon>Actinomycetota</taxon>
        <taxon>Actinomycetes</taxon>
        <taxon>Micromonosporales</taxon>
        <taxon>Micromonosporaceae</taxon>
        <taxon>Micromonospora</taxon>
    </lineage>
</organism>
<dbReference type="RefSeq" id="WP_281186919.1">
    <property type="nucleotide sequence ID" value="NZ_FLRH01000003.1"/>
</dbReference>
<dbReference type="STRING" id="946078.GA0070622_0923"/>
<dbReference type="AlphaFoldDB" id="A0A1A9B391"/>
<name>A0A1A9B391_9ACTN</name>
<accession>A0A1A9B391</accession>
<dbReference type="Proteomes" id="UP000199558">
    <property type="component" value="Unassembled WGS sequence"/>
</dbReference>